<dbReference type="InterPro" id="IPR058792">
    <property type="entry name" value="Beta-barrel_RND_2"/>
</dbReference>
<feature type="domain" description="CusB-like beta-barrel" evidence="3">
    <location>
        <begin position="262"/>
        <end position="330"/>
    </location>
</feature>
<dbReference type="Gene3D" id="1.10.287.470">
    <property type="entry name" value="Helix hairpin bin"/>
    <property type="match status" value="1"/>
</dbReference>
<gene>
    <name evidence="5" type="ORF">GCM10022268_14150</name>
</gene>
<dbReference type="PANTHER" id="PTHR30469">
    <property type="entry name" value="MULTIDRUG RESISTANCE PROTEIN MDTA"/>
    <property type="match status" value="1"/>
</dbReference>
<evidence type="ECO:0000259" key="4">
    <source>
        <dbReference type="Pfam" id="PF25989"/>
    </source>
</evidence>
<keyword evidence="6" id="KW-1185">Reference proteome</keyword>
<keyword evidence="2" id="KW-0812">Transmembrane</keyword>
<accession>A0ABP7DNB3</accession>
<evidence type="ECO:0000313" key="6">
    <source>
        <dbReference type="Proteomes" id="UP001500523"/>
    </source>
</evidence>
<comment type="similarity">
    <text evidence="1">Belongs to the membrane fusion protein (MFP) (TC 8.A.1) family.</text>
</comment>
<reference evidence="6" key="1">
    <citation type="journal article" date="2019" name="Int. J. Syst. Evol. Microbiol.">
        <title>The Global Catalogue of Microorganisms (GCM) 10K type strain sequencing project: providing services to taxonomists for standard genome sequencing and annotation.</title>
        <authorList>
            <consortium name="The Broad Institute Genomics Platform"/>
            <consortium name="The Broad Institute Genome Sequencing Center for Infectious Disease"/>
            <person name="Wu L."/>
            <person name="Ma J."/>
        </authorList>
    </citation>
    <scope>NUCLEOTIDE SEQUENCE [LARGE SCALE GENOMIC DNA]</scope>
    <source>
        <strain evidence="6">JCM 17498</strain>
    </source>
</reference>
<sequence>MIYFDNTARMGALEVGRDGDGGGMNYETGSFTQGQLTADGTRSSRKRWLIGAVIALLLAAGVWAFARRGEQPPAAAAASGGEQLPSVSVVVPGRTSVDRGIAATGTLAARREMPVGVAGEGGMITRVAVEPGQWVRAGQVLATVDRSVQTQTAAALGAQVSVARADLTLAQAELDRAATLVDRGFISKADLQRRTATRDAAAARVKVASASYAESTARNGRLDIRAPADGLVLTRQAEPGQIVSSGSGVLFRMAQGGQMEMRAQMSEADLQGLRAGARAVVTPVGSTRSFTGEVWQVSPVIDPQTRQGIARIALRYDPALRPGGFASAQVVGGVSSVPLLPESAVQSDGKGNYVYIIDAQSRAERRAVTVGQVTDAGVSVVDGLAGNERVVMAAGAFLSPGQKVNPVLKRATPPVAAKG</sequence>
<protein>
    <submittedName>
        <fullName evidence="5">Efflux RND transporter periplasmic adaptor subunit</fullName>
    </submittedName>
</protein>
<dbReference type="Gene3D" id="2.40.420.20">
    <property type="match status" value="1"/>
</dbReference>
<evidence type="ECO:0000256" key="1">
    <source>
        <dbReference type="ARBA" id="ARBA00009477"/>
    </source>
</evidence>
<dbReference type="Pfam" id="PF25989">
    <property type="entry name" value="YknX_C"/>
    <property type="match status" value="1"/>
</dbReference>
<comment type="caution">
    <text evidence="5">The sequence shown here is derived from an EMBL/GenBank/DDBJ whole genome shotgun (WGS) entry which is preliminary data.</text>
</comment>
<dbReference type="Pfam" id="PF25954">
    <property type="entry name" value="Beta-barrel_RND_2"/>
    <property type="match status" value="1"/>
</dbReference>
<proteinExistence type="inferred from homology"/>
<dbReference type="NCBIfam" id="TIGR01730">
    <property type="entry name" value="RND_mfp"/>
    <property type="match status" value="1"/>
</dbReference>
<keyword evidence="2" id="KW-1133">Transmembrane helix</keyword>
<dbReference type="Proteomes" id="UP001500523">
    <property type="component" value="Unassembled WGS sequence"/>
</dbReference>
<dbReference type="Gene3D" id="2.40.50.100">
    <property type="match status" value="1"/>
</dbReference>
<evidence type="ECO:0000313" key="5">
    <source>
        <dbReference type="EMBL" id="GAA3705708.1"/>
    </source>
</evidence>
<dbReference type="PANTHER" id="PTHR30469:SF15">
    <property type="entry name" value="HLYD FAMILY OF SECRETION PROTEINS"/>
    <property type="match status" value="1"/>
</dbReference>
<dbReference type="InterPro" id="IPR058637">
    <property type="entry name" value="YknX-like_C"/>
</dbReference>
<dbReference type="InterPro" id="IPR006143">
    <property type="entry name" value="RND_pump_MFP"/>
</dbReference>
<evidence type="ECO:0000256" key="2">
    <source>
        <dbReference type="SAM" id="Phobius"/>
    </source>
</evidence>
<dbReference type="Gene3D" id="2.40.30.170">
    <property type="match status" value="1"/>
</dbReference>
<keyword evidence="2" id="KW-0472">Membrane</keyword>
<organism evidence="5 6">
    <name type="scientific">Sphingomonas cynarae</name>
    <dbReference type="NCBI Taxonomy" id="930197"/>
    <lineage>
        <taxon>Bacteria</taxon>
        <taxon>Pseudomonadati</taxon>
        <taxon>Pseudomonadota</taxon>
        <taxon>Alphaproteobacteria</taxon>
        <taxon>Sphingomonadales</taxon>
        <taxon>Sphingomonadaceae</taxon>
        <taxon>Sphingomonas</taxon>
    </lineage>
</organism>
<dbReference type="EMBL" id="BAABBF010000003">
    <property type="protein sequence ID" value="GAA3705708.1"/>
    <property type="molecule type" value="Genomic_DNA"/>
</dbReference>
<dbReference type="SUPFAM" id="SSF111369">
    <property type="entry name" value="HlyD-like secretion proteins"/>
    <property type="match status" value="1"/>
</dbReference>
<name>A0ABP7DNB3_9SPHN</name>
<feature type="transmembrane region" description="Helical" evidence="2">
    <location>
        <begin position="48"/>
        <end position="66"/>
    </location>
</feature>
<feature type="domain" description="YknX-like C-terminal permuted SH3-like" evidence="4">
    <location>
        <begin position="340"/>
        <end position="405"/>
    </location>
</feature>
<evidence type="ECO:0000259" key="3">
    <source>
        <dbReference type="Pfam" id="PF25954"/>
    </source>
</evidence>